<dbReference type="RefSeq" id="WP_129121306.1">
    <property type="nucleotide sequence ID" value="NZ_PEIB01000003.1"/>
</dbReference>
<keyword evidence="2" id="KW-1185">Reference proteome</keyword>
<accession>A0A4Q0YZ04</accession>
<comment type="caution">
    <text evidence="1">The sequence shown here is derived from an EMBL/GenBank/DDBJ whole genome shotgun (WGS) entry which is preliminary data.</text>
</comment>
<dbReference type="EMBL" id="PEIB01000003">
    <property type="protein sequence ID" value="RXJ74341.1"/>
    <property type="molecule type" value="Genomic_DNA"/>
</dbReference>
<sequence length="74" mass="8432">MPTLVISHHEKPTRVTFFTNENREMGKRTLADNASNSAIVSYDLPVKDQENTVAFAIVEYDKYQVRVVFDANAK</sequence>
<organism evidence="1 2">
    <name type="scientific">Veronia nyctiphanis</name>
    <dbReference type="NCBI Taxonomy" id="1278244"/>
    <lineage>
        <taxon>Bacteria</taxon>
        <taxon>Pseudomonadati</taxon>
        <taxon>Pseudomonadota</taxon>
        <taxon>Gammaproteobacteria</taxon>
        <taxon>Vibrionales</taxon>
        <taxon>Vibrionaceae</taxon>
        <taxon>Veronia</taxon>
    </lineage>
</organism>
<name>A0A4Q0YZ04_9GAMM</name>
<gene>
    <name evidence="1" type="ORF">CS022_04630</name>
</gene>
<dbReference type="Proteomes" id="UP000290287">
    <property type="component" value="Unassembled WGS sequence"/>
</dbReference>
<evidence type="ECO:0000313" key="1">
    <source>
        <dbReference type="EMBL" id="RXJ74341.1"/>
    </source>
</evidence>
<dbReference type="AlphaFoldDB" id="A0A4Q0YZ04"/>
<proteinExistence type="predicted"/>
<evidence type="ECO:0000313" key="2">
    <source>
        <dbReference type="Proteomes" id="UP000290287"/>
    </source>
</evidence>
<protein>
    <submittedName>
        <fullName evidence="1">Uncharacterized protein</fullName>
    </submittedName>
</protein>
<reference evidence="1 2" key="1">
    <citation type="submission" date="2017-10" db="EMBL/GenBank/DDBJ databases">
        <title>Nyctiphanis sp. nov., isolated from the stomach of the euphausiid Nyctiphanes simplex (Hansen, 1911) in the Gulf of California.</title>
        <authorList>
            <person name="Gomez-Gil B."/>
            <person name="Aguilar-Mendez M."/>
            <person name="Lopez-Cortes A."/>
            <person name="Gomez-Gutierrez J."/>
            <person name="Roque A."/>
            <person name="Lang E."/>
            <person name="Gonzalez-Castillo A."/>
        </authorList>
    </citation>
    <scope>NUCLEOTIDE SEQUENCE [LARGE SCALE GENOMIC DNA]</scope>
    <source>
        <strain evidence="1 2">CAIM 600</strain>
    </source>
</reference>